<accession>A0A8J5MJY6</accession>
<evidence type="ECO:0000313" key="2">
    <source>
        <dbReference type="Proteomes" id="UP000747542"/>
    </source>
</evidence>
<dbReference type="AlphaFoldDB" id="A0A8J5MJY6"/>
<sequence>MLGMGDSRLNTQDGTIGMKHLAWDTGLDTQDGTLYTIPRMGHLRLKTPDGRLGTGHRGYKKWVIWDRILYATGTGTH</sequence>
<evidence type="ECO:0000313" key="1">
    <source>
        <dbReference type="EMBL" id="KAG7154204.1"/>
    </source>
</evidence>
<reference evidence="1" key="1">
    <citation type="journal article" date="2021" name="Sci. Adv.">
        <title>The American lobster genome reveals insights on longevity, neural, and immune adaptations.</title>
        <authorList>
            <person name="Polinski J.M."/>
            <person name="Zimin A.V."/>
            <person name="Clark K.F."/>
            <person name="Kohn A.B."/>
            <person name="Sadowski N."/>
            <person name="Timp W."/>
            <person name="Ptitsyn A."/>
            <person name="Khanna P."/>
            <person name="Romanova D.Y."/>
            <person name="Williams P."/>
            <person name="Greenwood S.J."/>
            <person name="Moroz L.L."/>
            <person name="Walt D.R."/>
            <person name="Bodnar A.G."/>
        </authorList>
    </citation>
    <scope>NUCLEOTIDE SEQUENCE</scope>
    <source>
        <strain evidence="1">GMGI-L3</strain>
    </source>
</reference>
<gene>
    <name evidence="1" type="ORF">Hamer_G022283</name>
</gene>
<keyword evidence="2" id="KW-1185">Reference proteome</keyword>
<organism evidence="1 2">
    <name type="scientific">Homarus americanus</name>
    <name type="common">American lobster</name>
    <dbReference type="NCBI Taxonomy" id="6706"/>
    <lineage>
        <taxon>Eukaryota</taxon>
        <taxon>Metazoa</taxon>
        <taxon>Ecdysozoa</taxon>
        <taxon>Arthropoda</taxon>
        <taxon>Crustacea</taxon>
        <taxon>Multicrustacea</taxon>
        <taxon>Malacostraca</taxon>
        <taxon>Eumalacostraca</taxon>
        <taxon>Eucarida</taxon>
        <taxon>Decapoda</taxon>
        <taxon>Pleocyemata</taxon>
        <taxon>Astacidea</taxon>
        <taxon>Nephropoidea</taxon>
        <taxon>Nephropidae</taxon>
        <taxon>Homarus</taxon>
    </lineage>
</organism>
<protein>
    <submittedName>
        <fullName evidence="1">Uncharacterized protein</fullName>
    </submittedName>
</protein>
<proteinExistence type="predicted"/>
<dbReference type="Proteomes" id="UP000747542">
    <property type="component" value="Unassembled WGS sequence"/>
</dbReference>
<dbReference type="EMBL" id="JAHLQT010044925">
    <property type="protein sequence ID" value="KAG7154204.1"/>
    <property type="molecule type" value="Genomic_DNA"/>
</dbReference>
<comment type="caution">
    <text evidence="1">The sequence shown here is derived from an EMBL/GenBank/DDBJ whole genome shotgun (WGS) entry which is preliminary data.</text>
</comment>
<name>A0A8J5MJY6_HOMAM</name>